<organism evidence="2 3">
    <name type="scientific">Hohenbuehelia grisea</name>
    <dbReference type="NCBI Taxonomy" id="104357"/>
    <lineage>
        <taxon>Eukaryota</taxon>
        <taxon>Fungi</taxon>
        <taxon>Dikarya</taxon>
        <taxon>Basidiomycota</taxon>
        <taxon>Agaricomycotina</taxon>
        <taxon>Agaricomycetes</taxon>
        <taxon>Agaricomycetidae</taxon>
        <taxon>Agaricales</taxon>
        <taxon>Pleurotineae</taxon>
        <taxon>Pleurotaceae</taxon>
        <taxon>Hohenbuehelia</taxon>
    </lineage>
</organism>
<protein>
    <submittedName>
        <fullName evidence="2">Uncharacterized protein</fullName>
    </submittedName>
</protein>
<gene>
    <name evidence="2" type="ORF">HGRIS_001736</name>
</gene>
<accession>A0ABR3JII8</accession>
<evidence type="ECO:0000313" key="3">
    <source>
        <dbReference type="Proteomes" id="UP001556367"/>
    </source>
</evidence>
<evidence type="ECO:0000313" key="2">
    <source>
        <dbReference type="EMBL" id="KAL0955497.1"/>
    </source>
</evidence>
<name>A0ABR3JII8_9AGAR</name>
<keyword evidence="3" id="KW-1185">Reference proteome</keyword>
<reference evidence="3" key="1">
    <citation type="submission" date="2024-06" db="EMBL/GenBank/DDBJ databases">
        <title>Multi-omics analyses provide insights into the biosynthesis of the anticancer antibiotic pleurotin in Hohenbuehelia grisea.</title>
        <authorList>
            <person name="Weaver J.A."/>
            <person name="Alberti F."/>
        </authorList>
    </citation>
    <scope>NUCLEOTIDE SEQUENCE [LARGE SCALE GENOMIC DNA]</scope>
    <source>
        <strain evidence="3">T-177</strain>
    </source>
</reference>
<dbReference type="EMBL" id="JASNQZ010000006">
    <property type="protein sequence ID" value="KAL0955497.1"/>
    <property type="molecule type" value="Genomic_DNA"/>
</dbReference>
<proteinExistence type="predicted"/>
<evidence type="ECO:0000256" key="1">
    <source>
        <dbReference type="SAM" id="MobiDB-lite"/>
    </source>
</evidence>
<dbReference type="Proteomes" id="UP001556367">
    <property type="component" value="Unassembled WGS sequence"/>
</dbReference>
<feature type="region of interest" description="Disordered" evidence="1">
    <location>
        <begin position="1"/>
        <end position="21"/>
    </location>
</feature>
<sequence length="176" mass="19507">MLPPIGSGRPSDFQSSPVEPRPSVTVYSDFVPEVALRHSFFTESDPIIEGYRRFLVHPIGTGRPTATCSAQLPLVPPSYSISPLPRCVSVDPETFELINHIVKDMEAARGPHAQPRPTHTIVTGSEGIGSSFIKLDEAQTALFQSTLALAEKCAMLRNRRDMEFIRQRTALRQMFS</sequence>
<comment type="caution">
    <text evidence="2">The sequence shown here is derived from an EMBL/GenBank/DDBJ whole genome shotgun (WGS) entry which is preliminary data.</text>
</comment>